<evidence type="ECO:0000313" key="1">
    <source>
        <dbReference type="EMBL" id="GFS87222.1"/>
    </source>
</evidence>
<keyword evidence="2" id="KW-1185">Reference proteome</keyword>
<proteinExistence type="predicted"/>
<dbReference type="Proteomes" id="UP000887013">
    <property type="component" value="Unassembled WGS sequence"/>
</dbReference>
<sequence>QRSEPQGYDLRLQVTEQHRAGVQISITSGGGLDTTVQNPTVAPSPLYCGWNLDSLANP</sequence>
<feature type="non-terminal residue" evidence="1">
    <location>
        <position position="1"/>
    </location>
</feature>
<comment type="caution">
    <text evidence="1">The sequence shown here is derived from an EMBL/GenBank/DDBJ whole genome shotgun (WGS) entry which is preliminary data.</text>
</comment>
<gene>
    <name evidence="1" type="ORF">NPIL_293981</name>
</gene>
<dbReference type="AlphaFoldDB" id="A0A8X6N086"/>
<protein>
    <submittedName>
        <fullName evidence="1">Uncharacterized protein</fullName>
    </submittedName>
</protein>
<organism evidence="1 2">
    <name type="scientific">Nephila pilipes</name>
    <name type="common">Giant wood spider</name>
    <name type="synonym">Nephila maculata</name>
    <dbReference type="NCBI Taxonomy" id="299642"/>
    <lineage>
        <taxon>Eukaryota</taxon>
        <taxon>Metazoa</taxon>
        <taxon>Ecdysozoa</taxon>
        <taxon>Arthropoda</taxon>
        <taxon>Chelicerata</taxon>
        <taxon>Arachnida</taxon>
        <taxon>Araneae</taxon>
        <taxon>Araneomorphae</taxon>
        <taxon>Entelegynae</taxon>
        <taxon>Araneoidea</taxon>
        <taxon>Nephilidae</taxon>
        <taxon>Nephila</taxon>
    </lineage>
</organism>
<dbReference type="EMBL" id="BMAW01004143">
    <property type="protein sequence ID" value="GFS87222.1"/>
    <property type="molecule type" value="Genomic_DNA"/>
</dbReference>
<name>A0A8X6N086_NEPPI</name>
<evidence type="ECO:0000313" key="2">
    <source>
        <dbReference type="Proteomes" id="UP000887013"/>
    </source>
</evidence>
<reference evidence="1" key="1">
    <citation type="submission" date="2020-08" db="EMBL/GenBank/DDBJ databases">
        <title>Multicomponent nature underlies the extraordinary mechanical properties of spider dragline silk.</title>
        <authorList>
            <person name="Kono N."/>
            <person name="Nakamura H."/>
            <person name="Mori M."/>
            <person name="Yoshida Y."/>
            <person name="Ohtoshi R."/>
            <person name="Malay A.D."/>
            <person name="Moran D.A.P."/>
            <person name="Tomita M."/>
            <person name="Numata K."/>
            <person name="Arakawa K."/>
        </authorList>
    </citation>
    <scope>NUCLEOTIDE SEQUENCE</scope>
</reference>
<accession>A0A8X6N086</accession>